<comment type="caution">
    <text evidence="1">The sequence shown here is derived from an EMBL/GenBank/DDBJ whole genome shotgun (WGS) entry which is preliminary data.</text>
</comment>
<keyword evidence="2" id="KW-1185">Reference proteome</keyword>
<proteinExistence type="predicted"/>
<evidence type="ECO:0000313" key="1">
    <source>
        <dbReference type="EMBL" id="KAL2611838.1"/>
    </source>
</evidence>
<dbReference type="AlphaFoldDB" id="A0ABD1XT38"/>
<name>A0ABD1XT38_9MARC</name>
<evidence type="ECO:0000313" key="2">
    <source>
        <dbReference type="Proteomes" id="UP001605036"/>
    </source>
</evidence>
<gene>
    <name evidence="1" type="ORF">R1flu_023530</name>
</gene>
<sequence>MYDFFCTIFVPKGAEVINHDTGEVDTGEAGLHPEEFQDGDNEMDIAARNENKVFLVTKVSRALGTWRDEAGICGQSFWTEHQTWTDELSRNHTEEIYNQIMDRFNEAIADRLAHEALFEQMKAVFDSYVNPTAKADLNPLISRLDTPGLDVDRFLGRVPRAIPGDEHTPSREGGSDYIDEHGPLTIARLRREFALLESQVRGNRPLTQSS</sequence>
<dbReference type="EMBL" id="JBHFFA010000007">
    <property type="protein sequence ID" value="KAL2611838.1"/>
    <property type="molecule type" value="Genomic_DNA"/>
</dbReference>
<dbReference type="Proteomes" id="UP001605036">
    <property type="component" value="Unassembled WGS sequence"/>
</dbReference>
<organism evidence="1 2">
    <name type="scientific">Riccia fluitans</name>
    <dbReference type="NCBI Taxonomy" id="41844"/>
    <lineage>
        <taxon>Eukaryota</taxon>
        <taxon>Viridiplantae</taxon>
        <taxon>Streptophyta</taxon>
        <taxon>Embryophyta</taxon>
        <taxon>Marchantiophyta</taxon>
        <taxon>Marchantiopsida</taxon>
        <taxon>Marchantiidae</taxon>
        <taxon>Marchantiales</taxon>
        <taxon>Ricciaceae</taxon>
        <taxon>Riccia</taxon>
    </lineage>
</organism>
<accession>A0ABD1XT38</accession>
<protein>
    <submittedName>
        <fullName evidence="1">Uncharacterized protein</fullName>
    </submittedName>
</protein>
<reference evidence="1 2" key="1">
    <citation type="submission" date="2024-09" db="EMBL/GenBank/DDBJ databases">
        <title>Chromosome-scale assembly of Riccia fluitans.</title>
        <authorList>
            <person name="Paukszto L."/>
            <person name="Sawicki J."/>
            <person name="Karawczyk K."/>
            <person name="Piernik-Szablinska J."/>
            <person name="Szczecinska M."/>
            <person name="Mazdziarz M."/>
        </authorList>
    </citation>
    <scope>NUCLEOTIDE SEQUENCE [LARGE SCALE GENOMIC DNA]</scope>
    <source>
        <strain evidence="1">Rf_01</strain>
        <tissue evidence="1">Aerial parts of the thallus</tissue>
    </source>
</reference>